<dbReference type="PROSITE" id="PS51257">
    <property type="entry name" value="PROKAR_LIPOPROTEIN"/>
    <property type="match status" value="1"/>
</dbReference>
<gene>
    <name evidence="2" type="ORF">APR41_05300</name>
</gene>
<feature type="chain" id="PRO_5014955542" evidence="1">
    <location>
        <begin position="26"/>
        <end position="331"/>
    </location>
</feature>
<dbReference type="Pfam" id="PF01344">
    <property type="entry name" value="Kelch_1"/>
    <property type="match status" value="1"/>
</dbReference>
<dbReference type="PANTHER" id="PTHR45632">
    <property type="entry name" value="LD33804P"/>
    <property type="match status" value="1"/>
</dbReference>
<reference evidence="2 3" key="1">
    <citation type="submission" date="2015-10" db="EMBL/GenBank/DDBJ databases">
        <title>Draft genome sequence of Salegentibacter salinarum KCTC 12975.</title>
        <authorList>
            <person name="Lin W."/>
            <person name="Zheng Q."/>
        </authorList>
    </citation>
    <scope>NUCLEOTIDE SEQUENCE [LARGE SCALE GENOMIC DNA]</scope>
    <source>
        <strain evidence="2 3">KCTC 12975</strain>
    </source>
</reference>
<dbReference type="Proteomes" id="UP000232673">
    <property type="component" value="Unassembled WGS sequence"/>
</dbReference>
<dbReference type="UniPathway" id="UPA00143"/>
<keyword evidence="1" id="KW-0732">Signal</keyword>
<name>A0A2N0TSG5_9FLAO</name>
<evidence type="ECO:0000256" key="1">
    <source>
        <dbReference type="SAM" id="SignalP"/>
    </source>
</evidence>
<feature type="signal peptide" evidence="1">
    <location>
        <begin position="1"/>
        <end position="25"/>
    </location>
</feature>
<dbReference type="EMBL" id="LKTS01000034">
    <property type="protein sequence ID" value="PKD17628.1"/>
    <property type="molecule type" value="Genomic_DNA"/>
</dbReference>
<keyword evidence="3" id="KW-1185">Reference proteome</keyword>
<dbReference type="Gene3D" id="2.120.10.80">
    <property type="entry name" value="Kelch-type beta propeller"/>
    <property type="match status" value="2"/>
</dbReference>
<dbReference type="SUPFAM" id="SSF117281">
    <property type="entry name" value="Kelch motif"/>
    <property type="match status" value="2"/>
</dbReference>
<evidence type="ECO:0000313" key="2">
    <source>
        <dbReference type="EMBL" id="PKD17628.1"/>
    </source>
</evidence>
<proteinExistence type="predicted"/>
<comment type="caution">
    <text evidence="2">The sequence shown here is derived from an EMBL/GenBank/DDBJ whole genome shotgun (WGS) entry which is preliminary data.</text>
</comment>
<dbReference type="STRING" id="447422.SAMN05660903_01085"/>
<protein>
    <submittedName>
        <fullName evidence="2">Galactose oxidase</fullName>
    </submittedName>
</protein>
<dbReference type="OrthoDB" id="103335at2"/>
<sequence length="331" mass="37078">MIKMQRKIKYLITAALLGLILTGCSDDDDDFERGNWVSRSVFDGVPRSNAIGFTIDQKGYMGTGYDGDDYMNDFWEYNIDGNYWVQKADFPGTPRTAAVGFATAGKGYLGVGYDGIDELDDFWQYDPATNTWNQKADFMGGSRREAIGFGAEGTGYVGTGYDGKNDRKDFYKYDPGTDKWSEVVGFGGDKRRGATSFSIDGLVYLGTGESNGIYQTDFWVFDPSTEVFSPLNDLDEEDDYYVTRSYAVGFEMEGLGYIATGYSGGALSTIWEYDPLDDTWEEITQLEGTARQDATYFSTGDRAYISMGRSGSLYLDDIYELYPQQEYDDED</sequence>
<dbReference type="PANTHER" id="PTHR45632:SF17">
    <property type="entry name" value="KELCH-LIKE PROTEIN 31"/>
    <property type="match status" value="1"/>
</dbReference>
<dbReference type="InterPro" id="IPR015915">
    <property type="entry name" value="Kelch-typ_b-propeller"/>
</dbReference>
<accession>A0A2N0TSG5</accession>
<organism evidence="2 3">
    <name type="scientific">Salegentibacter salinarum</name>
    <dbReference type="NCBI Taxonomy" id="447422"/>
    <lineage>
        <taxon>Bacteria</taxon>
        <taxon>Pseudomonadati</taxon>
        <taxon>Bacteroidota</taxon>
        <taxon>Flavobacteriia</taxon>
        <taxon>Flavobacteriales</taxon>
        <taxon>Flavobacteriaceae</taxon>
        <taxon>Salegentibacter</taxon>
    </lineage>
</organism>
<dbReference type="GO" id="GO:0016567">
    <property type="term" value="P:protein ubiquitination"/>
    <property type="evidence" value="ECO:0007669"/>
    <property type="project" value="UniProtKB-UniPathway"/>
</dbReference>
<evidence type="ECO:0000313" key="3">
    <source>
        <dbReference type="Proteomes" id="UP000232673"/>
    </source>
</evidence>
<dbReference type="InterPro" id="IPR006652">
    <property type="entry name" value="Kelch_1"/>
</dbReference>
<dbReference type="AlphaFoldDB" id="A0A2N0TSG5"/>